<dbReference type="RefSeq" id="WP_367918107.1">
    <property type="nucleotide sequence ID" value="NZ_BAABAC010000006.1"/>
</dbReference>
<feature type="signal peptide" evidence="2">
    <location>
        <begin position="1"/>
        <end position="24"/>
    </location>
</feature>
<dbReference type="EMBL" id="JBHTLX010000016">
    <property type="protein sequence ID" value="MFD1248600.1"/>
    <property type="molecule type" value="Genomic_DNA"/>
</dbReference>
<dbReference type="Proteomes" id="UP001597229">
    <property type="component" value="Unassembled WGS sequence"/>
</dbReference>
<evidence type="ECO:0000313" key="3">
    <source>
        <dbReference type="EMBL" id="MFD1248600.1"/>
    </source>
</evidence>
<evidence type="ECO:0000313" key="4">
    <source>
        <dbReference type="Proteomes" id="UP001597229"/>
    </source>
</evidence>
<reference evidence="4" key="1">
    <citation type="journal article" date="2019" name="Int. J. Syst. Evol. Microbiol.">
        <title>The Global Catalogue of Microorganisms (GCM) 10K type strain sequencing project: providing services to taxonomists for standard genome sequencing and annotation.</title>
        <authorList>
            <consortium name="The Broad Institute Genomics Platform"/>
            <consortium name="The Broad Institute Genome Sequencing Center for Infectious Disease"/>
            <person name="Wu L."/>
            <person name="Ma J."/>
        </authorList>
    </citation>
    <scope>NUCLEOTIDE SEQUENCE [LARGE SCALE GENOMIC DNA]</scope>
    <source>
        <strain evidence="4">CCUG 52478</strain>
    </source>
</reference>
<keyword evidence="4" id="KW-1185">Reference proteome</keyword>
<organism evidence="3 4">
    <name type="scientific">Nocardioides ginsengisoli</name>
    <dbReference type="NCBI Taxonomy" id="363868"/>
    <lineage>
        <taxon>Bacteria</taxon>
        <taxon>Bacillati</taxon>
        <taxon>Actinomycetota</taxon>
        <taxon>Actinomycetes</taxon>
        <taxon>Propionibacteriales</taxon>
        <taxon>Nocardioidaceae</taxon>
        <taxon>Nocardioides</taxon>
    </lineage>
</organism>
<evidence type="ECO:0000256" key="1">
    <source>
        <dbReference type="SAM" id="MobiDB-lite"/>
    </source>
</evidence>
<feature type="region of interest" description="Disordered" evidence="1">
    <location>
        <begin position="72"/>
        <end position="103"/>
    </location>
</feature>
<name>A0ABW3W2A4_9ACTN</name>
<proteinExistence type="predicted"/>
<feature type="chain" id="PRO_5046361493" evidence="2">
    <location>
        <begin position="25"/>
        <end position="133"/>
    </location>
</feature>
<evidence type="ECO:0000256" key="2">
    <source>
        <dbReference type="SAM" id="SignalP"/>
    </source>
</evidence>
<keyword evidence="2" id="KW-0732">Signal</keyword>
<comment type="caution">
    <text evidence="3">The sequence shown here is derived from an EMBL/GenBank/DDBJ whole genome shotgun (WGS) entry which is preliminary data.</text>
</comment>
<gene>
    <name evidence="3" type="ORF">ACFQ3F_12445</name>
</gene>
<feature type="compositionally biased region" description="Basic and acidic residues" evidence="1">
    <location>
        <begin position="72"/>
        <end position="83"/>
    </location>
</feature>
<protein>
    <submittedName>
        <fullName evidence="3">Uncharacterized protein</fullName>
    </submittedName>
</protein>
<sequence>MTFRTRTAAAVATLALGFSIAPLASAVADAPTTPGPCAQQQTQLDRATAKLDALTAKFAAKQAKVREARGAVKAADTAKEKRSAKANLALAKEKKTKVQKAKKAQVKRVEQAQKRLDACNAAHPAAPGPATTA</sequence>
<feature type="compositionally biased region" description="Basic residues" evidence="1">
    <location>
        <begin position="94"/>
        <end position="103"/>
    </location>
</feature>
<accession>A0ABW3W2A4</accession>